<dbReference type="SUPFAM" id="SSF81624">
    <property type="entry name" value="N-terminal domain of MutM-like DNA repair proteins"/>
    <property type="match status" value="1"/>
</dbReference>
<dbReference type="AlphaFoldDB" id="A0A381S2H5"/>
<keyword evidence="7" id="KW-0863">Zinc-finger</keyword>
<dbReference type="PANTHER" id="PTHR22993:SF9">
    <property type="entry name" value="FORMAMIDOPYRIMIDINE-DNA GLYCOSYLASE"/>
    <property type="match status" value="1"/>
</dbReference>
<evidence type="ECO:0000256" key="9">
    <source>
        <dbReference type="ARBA" id="ARBA00022833"/>
    </source>
</evidence>
<evidence type="ECO:0000256" key="15">
    <source>
        <dbReference type="ARBA" id="ARBA00044632"/>
    </source>
</evidence>
<name>A0A381S2H5_9ZZZZ</name>
<dbReference type="InterPro" id="IPR035937">
    <property type="entry name" value="FPG_N"/>
</dbReference>
<evidence type="ECO:0000256" key="7">
    <source>
        <dbReference type="ARBA" id="ARBA00022771"/>
    </source>
</evidence>
<keyword evidence="10" id="KW-0238">DNA-binding</keyword>
<comment type="subunit">
    <text evidence="4">Monomer.</text>
</comment>
<evidence type="ECO:0000256" key="10">
    <source>
        <dbReference type="ARBA" id="ARBA00023125"/>
    </source>
</evidence>
<accession>A0A381S2H5</accession>
<dbReference type="GO" id="GO:0003684">
    <property type="term" value="F:damaged DNA binding"/>
    <property type="evidence" value="ECO:0007669"/>
    <property type="project" value="InterPro"/>
</dbReference>
<evidence type="ECO:0000256" key="8">
    <source>
        <dbReference type="ARBA" id="ARBA00022801"/>
    </source>
</evidence>
<dbReference type="NCBIfam" id="NF002211">
    <property type="entry name" value="PRK01103.1"/>
    <property type="match status" value="1"/>
</dbReference>
<evidence type="ECO:0000256" key="3">
    <source>
        <dbReference type="ARBA" id="ARBA00009409"/>
    </source>
</evidence>
<dbReference type="PROSITE" id="PS51068">
    <property type="entry name" value="FPG_CAT"/>
    <property type="match status" value="1"/>
</dbReference>
<evidence type="ECO:0000313" key="18">
    <source>
        <dbReference type="EMBL" id="SUZ97654.1"/>
    </source>
</evidence>
<evidence type="ECO:0000256" key="11">
    <source>
        <dbReference type="ARBA" id="ARBA00023204"/>
    </source>
</evidence>
<dbReference type="PANTHER" id="PTHR22993">
    <property type="entry name" value="FORMAMIDOPYRIMIDINE-DNA GLYCOSYLASE"/>
    <property type="match status" value="1"/>
</dbReference>
<keyword evidence="5" id="KW-0479">Metal-binding</keyword>
<dbReference type="PROSITE" id="PS51066">
    <property type="entry name" value="ZF_FPG_2"/>
    <property type="match status" value="1"/>
</dbReference>
<evidence type="ECO:0000259" key="16">
    <source>
        <dbReference type="PROSITE" id="PS51066"/>
    </source>
</evidence>
<evidence type="ECO:0000256" key="12">
    <source>
        <dbReference type="ARBA" id="ARBA00023239"/>
    </source>
</evidence>
<dbReference type="InterPro" id="IPR020629">
    <property type="entry name" value="FPG_Glyclase"/>
</dbReference>
<organism evidence="18">
    <name type="scientific">marine metagenome</name>
    <dbReference type="NCBI Taxonomy" id="408172"/>
    <lineage>
        <taxon>unclassified sequences</taxon>
        <taxon>metagenomes</taxon>
        <taxon>ecological metagenomes</taxon>
    </lineage>
</organism>
<dbReference type="Gene3D" id="3.20.190.10">
    <property type="entry name" value="MutM-like, N-terminal"/>
    <property type="match status" value="1"/>
</dbReference>
<keyword evidence="14" id="KW-0326">Glycosidase</keyword>
<dbReference type="SUPFAM" id="SSF57716">
    <property type="entry name" value="Glucocorticoid receptor-like (DNA-binding domain)"/>
    <property type="match status" value="1"/>
</dbReference>
<comment type="cofactor">
    <cofactor evidence="2">
        <name>Zn(2+)</name>
        <dbReference type="ChEBI" id="CHEBI:29105"/>
    </cofactor>
</comment>
<reference evidence="18" key="1">
    <citation type="submission" date="2018-05" db="EMBL/GenBank/DDBJ databases">
        <authorList>
            <person name="Lanie J.A."/>
            <person name="Ng W.-L."/>
            <person name="Kazmierczak K.M."/>
            <person name="Andrzejewski T.M."/>
            <person name="Davidsen T.M."/>
            <person name="Wayne K.J."/>
            <person name="Tettelin H."/>
            <person name="Glass J.I."/>
            <person name="Rusch D."/>
            <person name="Podicherti R."/>
            <person name="Tsui H.-C.T."/>
            <person name="Winkler M.E."/>
        </authorList>
    </citation>
    <scope>NUCLEOTIDE SEQUENCE</scope>
</reference>
<dbReference type="SMART" id="SM00898">
    <property type="entry name" value="Fapy_DNA_glyco"/>
    <property type="match status" value="1"/>
</dbReference>
<evidence type="ECO:0000256" key="2">
    <source>
        <dbReference type="ARBA" id="ARBA00001947"/>
    </source>
</evidence>
<comment type="catalytic activity">
    <reaction evidence="15">
        <text>2'-deoxyribonucleotide-(2'-deoxyribose 5'-phosphate)-2'-deoxyribonucleotide-DNA = a 3'-end 2'-deoxyribonucleotide-(2,3-dehydro-2,3-deoxyribose 5'-phosphate)-DNA + a 5'-end 5'-phospho-2'-deoxyribonucleoside-DNA + H(+)</text>
        <dbReference type="Rhea" id="RHEA:66592"/>
        <dbReference type="Rhea" id="RHEA-COMP:13180"/>
        <dbReference type="Rhea" id="RHEA-COMP:16897"/>
        <dbReference type="Rhea" id="RHEA-COMP:17067"/>
        <dbReference type="ChEBI" id="CHEBI:15378"/>
        <dbReference type="ChEBI" id="CHEBI:136412"/>
        <dbReference type="ChEBI" id="CHEBI:157695"/>
        <dbReference type="ChEBI" id="CHEBI:167181"/>
        <dbReference type="EC" id="4.2.99.18"/>
    </reaction>
</comment>
<dbReference type="InterPro" id="IPR015886">
    <property type="entry name" value="H2TH_FPG"/>
</dbReference>
<keyword evidence="6" id="KW-0227">DNA damage</keyword>
<dbReference type="SUPFAM" id="SSF46946">
    <property type="entry name" value="S13-like H2TH domain"/>
    <property type="match status" value="1"/>
</dbReference>
<proteinExistence type="inferred from homology"/>
<keyword evidence="9" id="KW-0862">Zinc</keyword>
<evidence type="ECO:0000256" key="1">
    <source>
        <dbReference type="ARBA" id="ARBA00001668"/>
    </source>
</evidence>
<dbReference type="EMBL" id="UINC01002529">
    <property type="protein sequence ID" value="SUZ97654.1"/>
    <property type="molecule type" value="Genomic_DNA"/>
</dbReference>
<dbReference type="GO" id="GO:0006284">
    <property type="term" value="P:base-excision repair"/>
    <property type="evidence" value="ECO:0007669"/>
    <property type="project" value="InterPro"/>
</dbReference>
<keyword evidence="13" id="KW-0511">Multifunctional enzyme</keyword>
<dbReference type="Pfam" id="PF06827">
    <property type="entry name" value="zf-FPG_IleRS"/>
    <property type="match status" value="1"/>
</dbReference>
<dbReference type="FunFam" id="1.10.8.50:FF:000003">
    <property type="entry name" value="Formamidopyrimidine-DNA glycosylase"/>
    <property type="match status" value="1"/>
</dbReference>
<feature type="domain" description="Formamidopyrimidine-DNA glycosylase catalytic" evidence="17">
    <location>
        <begin position="1"/>
        <end position="89"/>
    </location>
</feature>
<dbReference type="Pfam" id="PF06831">
    <property type="entry name" value="H2TH"/>
    <property type="match status" value="1"/>
</dbReference>
<dbReference type="Pfam" id="PF01149">
    <property type="entry name" value="Fapy_DNA_glyco"/>
    <property type="match status" value="1"/>
</dbReference>
<sequence length="247" mass="28043">MLEVVVRDSRLRWPVVVPDGLLGLRLNAVERRAKYLLFRFSRVTALVHLGMSGRLRVVSANTPAGKHDHVDFHFEDDRVLRLNDPRRFGSIHFTNDAVETHWLIKNLGPEPLSTDFSAEYLHHVSRQRRQAVKTFIMNAQVVVGVGNIYANEALYRAGIRPRNAAGRISKDRYVALERAIRNTLEEAIAMGGTTLRDYVGSDGKPGYFKQKLFVYGREGKKCLRCETVLKGIRLGQRATVYCPSCQH</sequence>
<evidence type="ECO:0008006" key="19">
    <source>
        <dbReference type="Google" id="ProtNLM"/>
    </source>
</evidence>
<dbReference type="GO" id="GO:0034039">
    <property type="term" value="F:8-oxo-7,8-dihydroguanine DNA N-glycosylase activity"/>
    <property type="evidence" value="ECO:0007669"/>
    <property type="project" value="TreeGrafter"/>
</dbReference>
<evidence type="ECO:0000256" key="5">
    <source>
        <dbReference type="ARBA" id="ARBA00022723"/>
    </source>
</evidence>
<evidence type="ECO:0000259" key="17">
    <source>
        <dbReference type="PROSITE" id="PS51068"/>
    </source>
</evidence>
<dbReference type="InterPro" id="IPR010663">
    <property type="entry name" value="Znf_FPG/IleRS"/>
</dbReference>
<dbReference type="CDD" id="cd08966">
    <property type="entry name" value="EcFpg-like_N"/>
    <property type="match status" value="1"/>
</dbReference>
<keyword evidence="12" id="KW-0456">Lyase</keyword>
<dbReference type="GO" id="GO:0140078">
    <property type="term" value="F:class I DNA-(apurinic or apyrimidinic site) endonuclease activity"/>
    <property type="evidence" value="ECO:0007669"/>
    <property type="project" value="UniProtKB-EC"/>
</dbReference>
<gene>
    <name evidence="18" type="ORF">METZ01_LOCUS50508</name>
</gene>
<dbReference type="NCBIfam" id="TIGR00577">
    <property type="entry name" value="fpg"/>
    <property type="match status" value="1"/>
</dbReference>
<keyword evidence="11" id="KW-0234">DNA repair</keyword>
<evidence type="ECO:0000256" key="4">
    <source>
        <dbReference type="ARBA" id="ARBA00011245"/>
    </source>
</evidence>
<comment type="similarity">
    <text evidence="3">Belongs to the FPG family.</text>
</comment>
<keyword evidence="8" id="KW-0378">Hydrolase</keyword>
<evidence type="ECO:0000256" key="14">
    <source>
        <dbReference type="ARBA" id="ARBA00023295"/>
    </source>
</evidence>
<protein>
    <recommendedName>
        <fullName evidence="19">Formamidopyrimidine-DNA glycosylase catalytic domain-containing protein</fullName>
    </recommendedName>
</protein>
<evidence type="ECO:0000256" key="6">
    <source>
        <dbReference type="ARBA" id="ARBA00022763"/>
    </source>
</evidence>
<dbReference type="InterPro" id="IPR012319">
    <property type="entry name" value="FPG_cat"/>
</dbReference>
<comment type="catalytic activity">
    <reaction evidence="1">
        <text>Hydrolysis of DNA containing ring-opened 7-methylguanine residues, releasing 2,6-diamino-4-hydroxy-5-(N-methyl)formamidopyrimidine.</text>
        <dbReference type="EC" id="3.2.2.23"/>
    </reaction>
</comment>
<dbReference type="GO" id="GO:0008270">
    <property type="term" value="F:zinc ion binding"/>
    <property type="evidence" value="ECO:0007669"/>
    <property type="project" value="UniProtKB-KW"/>
</dbReference>
<dbReference type="InterPro" id="IPR010979">
    <property type="entry name" value="Ribosomal_uS13-like_H2TH"/>
</dbReference>
<evidence type="ECO:0000256" key="13">
    <source>
        <dbReference type="ARBA" id="ARBA00023268"/>
    </source>
</evidence>
<dbReference type="InterPro" id="IPR000214">
    <property type="entry name" value="Znf_DNA_glyclase/AP_lyase"/>
</dbReference>
<feature type="domain" description="FPG-type" evidence="16">
    <location>
        <begin position="213"/>
        <end position="247"/>
    </location>
</feature>
<dbReference type="SMART" id="SM01232">
    <property type="entry name" value="H2TH"/>
    <property type="match status" value="1"/>
</dbReference>
<dbReference type="Gene3D" id="1.10.8.50">
    <property type="match status" value="1"/>
</dbReference>